<dbReference type="Proteomes" id="UP000465601">
    <property type="component" value="Unassembled WGS sequence"/>
</dbReference>
<dbReference type="Pfam" id="PF00994">
    <property type="entry name" value="MoCF_biosynth"/>
    <property type="match status" value="1"/>
</dbReference>
<name>A0A833M935_9FIRM</name>
<dbReference type="Gene3D" id="3.90.950.20">
    <property type="entry name" value="CinA-like"/>
    <property type="match status" value="1"/>
</dbReference>
<dbReference type="PANTHER" id="PTHR13939:SF0">
    <property type="entry name" value="NMN AMIDOHYDROLASE-LIKE PROTEIN YFAY"/>
    <property type="match status" value="1"/>
</dbReference>
<accession>A0A833M935</accession>
<dbReference type="NCBIfam" id="NF001813">
    <property type="entry name" value="PRK00549.1"/>
    <property type="match status" value="1"/>
</dbReference>
<dbReference type="Gene3D" id="3.30.70.2860">
    <property type="match status" value="1"/>
</dbReference>
<dbReference type="PANTHER" id="PTHR13939">
    <property type="entry name" value="NICOTINAMIDE-NUCLEOTIDE AMIDOHYDROLASE PNCC"/>
    <property type="match status" value="1"/>
</dbReference>
<dbReference type="Pfam" id="PF18146">
    <property type="entry name" value="CinA_KH"/>
    <property type="match status" value="1"/>
</dbReference>
<evidence type="ECO:0000256" key="1">
    <source>
        <dbReference type="HAMAP-Rule" id="MF_00226"/>
    </source>
</evidence>
<dbReference type="NCBIfam" id="TIGR00199">
    <property type="entry name" value="PncC_domain"/>
    <property type="match status" value="1"/>
</dbReference>
<dbReference type="CDD" id="cd00885">
    <property type="entry name" value="cinA"/>
    <property type="match status" value="1"/>
</dbReference>
<evidence type="ECO:0000259" key="2">
    <source>
        <dbReference type="SMART" id="SM00852"/>
    </source>
</evidence>
<dbReference type="InterPro" id="IPR008135">
    <property type="entry name" value="Competence-induced_CinA"/>
</dbReference>
<sequence length="415" mass="45614">MKASIICIGTELLKGKTIDTNSYYIAKELVNQGFTIENKLIVGDEMKGLVNGLNFCFSTSDVIITIGGLGPTLDDITRDAIAAATGNPLELNEDIHKHIQHQIESRYKSCAANNIRQAYFPKGSKILPNPIGTAPGFLVEALDKKIYAIPGPPLEMKLMFDNEVLSYLREIIKVPTKTVSIEIIGLGESSFEESIDDIIKDHQNVIYGIYALNGKLTLTLTASGRNNEDIDNILEPIIEEIKKRYQKYIYSLKGESLEERIFYLLQEKNYTLSTAESCTGGLLASVLTGVSGISRVFDGGYVTYSNEFKIKELSVAKETIEEHGAVSKETAMEMLIGLKDKTQTSCGISITGIAGPTGGTPEKPVGLVYIGVYTPTGMEVLKYQFYGPRSRIQQLAVYNGLNQLRLSLNNLQNSI</sequence>
<dbReference type="InterPro" id="IPR036425">
    <property type="entry name" value="MoaB/Mog-like_dom_sf"/>
</dbReference>
<dbReference type="InterPro" id="IPR001453">
    <property type="entry name" value="MoaB/Mog_dom"/>
</dbReference>
<feature type="domain" description="MoaB/Mog" evidence="2">
    <location>
        <begin position="4"/>
        <end position="171"/>
    </location>
</feature>
<evidence type="ECO:0000313" key="3">
    <source>
        <dbReference type="EMBL" id="KAB3526737.1"/>
    </source>
</evidence>
<dbReference type="EMBL" id="WBZB01000048">
    <property type="protein sequence ID" value="KAB3526737.1"/>
    <property type="molecule type" value="Genomic_DNA"/>
</dbReference>
<dbReference type="Gene3D" id="3.40.980.10">
    <property type="entry name" value="MoaB/Mog-like domain"/>
    <property type="match status" value="1"/>
</dbReference>
<dbReference type="InterPro" id="IPR008136">
    <property type="entry name" value="CinA_C"/>
</dbReference>
<dbReference type="RefSeq" id="WP_151866836.1">
    <property type="nucleotide sequence ID" value="NZ_WBZB01000048.1"/>
</dbReference>
<dbReference type="SUPFAM" id="SSF53218">
    <property type="entry name" value="Molybdenum cofactor biosynthesis proteins"/>
    <property type="match status" value="1"/>
</dbReference>
<dbReference type="HAMAP" id="MF_00226_B">
    <property type="entry name" value="CinA_B"/>
    <property type="match status" value="1"/>
</dbReference>
<keyword evidence="4" id="KW-1185">Reference proteome</keyword>
<comment type="similarity">
    <text evidence="1">Belongs to the CinA family.</text>
</comment>
<organism evidence="3 4">
    <name type="scientific">Alkaliphilus serpentinus</name>
    <dbReference type="NCBI Taxonomy" id="1482731"/>
    <lineage>
        <taxon>Bacteria</taxon>
        <taxon>Bacillati</taxon>
        <taxon>Bacillota</taxon>
        <taxon>Clostridia</taxon>
        <taxon>Peptostreptococcales</taxon>
        <taxon>Natronincolaceae</taxon>
        <taxon>Alkaliphilus</taxon>
    </lineage>
</organism>
<dbReference type="InterPro" id="IPR050101">
    <property type="entry name" value="CinA"/>
</dbReference>
<dbReference type="InterPro" id="IPR041424">
    <property type="entry name" value="CinA_KH"/>
</dbReference>
<evidence type="ECO:0000313" key="4">
    <source>
        <dbReference type="Proteomes" id="UP000465601"/>
    </source>
</evidence>
<dbReference type="NCBIfam" id="TIGR00200">
    <property type="entry name" value="cinA_nterm"/>
    <property type="match status" value="1"/>
</dbReference>
<comment type="caution">
    <text evidence="3">The sequence shown here is derived from an EMBL/GenBank/DDBJ whole genome shotgun (WGS) entry which is preliminary data.</text>
</comment>
<protein>
    <recommendedName>
        <fullName evidence="1">Putative competence-damage inducible protein</fullName>
    </recommendedName>
</protein>
<dbReference type="SMART" id="SM00852">
    <property type="entry name" value="MoCF_biosynth"/>
    <property type="match status" value="1"/>
</dbReference>
<gene>
    <name evidence="1" type="primary">cinA</name>
    <name evidence="3" type="ORF">F8153_13280</name>
</gene>
<dbReference type="SUPFAM" id="SSF142433">
    <property type="entry name" value="CinA-like"/>
    <property type="match status" value="1"/>
</dbReference>
<dbReference type="OrthoDB" id="9801454at2"/>
<dbReference type="PIRSF" id="PIRSF006728">
    <property type="entry name" value="CinA"/>
    <property type="match status" value="1"/>
</dbReference>
<dbReference type="AlphaFoldDB" id="A0A833M935"/>
<dbReference type="Pfam" id="PF02464">
    <property type="entry name" value="CinA"/>
    <property type="match status" value="1"/>
</dbReference>
<dbReference type="InterPro" id="IPR036653">
    <property type="entry name" value="CinA-like_C"/>
</dbReference>
<proteinExistence type="inferred from homology"/>
<reference evidence="3 4" key="1">
    <citation type="submission" date="2019-10" db="EMBL/GenBank/DDBJ databases">
        <title>Alkaliphilus serpentinus sp. nov. and Alkaliphilus pronyensis sp. nov., two novel anaerobic alkaliphilic species isolated from the serpentinized-hosted hydrothermal field of the Prony Bay (New Caledonia).</title>
        <authorList>
            <person name="Postec A."/>
        </authorList>
    </citation>
    <scope>NUCLEOTIDE SEQUENCE [LARGE SCALE GENOMIC DNA]</scope>
    <source>
        <strain evidence="3 4">LacT</strain>
    </source>
</reference>